<evidence type="ECO:0000256" key="2">
    <source>
        <dbReference type="ARBA" id="ARBA00022679"/>
    </source>
</evidence>
<dbReference type="Gene3D" id="3.40.50.150">
    <property type="entry name" value="Vaccinia Virus protein VP39"/>
    <property type="match status" value="1"/>
</dbReference>
<evidence type="ECO:0000256" key="3">
    <source>
        <dbReference type="ARBA" id="ARBA00022691"/>
    </source>
</evidence>
<dbReference type="GO" id="GO:0008168">
    <property type="term" value="F:methyltransferase activity"/>
    <property type="evidence" value="ECO:0007669"/>
    <property type="project" value="UniProtKB-KW"/>
</dbReference>
<proteinExistence type="predicted"/>
<reference evidence="4" key="1">
    <citation type="journal article" date="2014" name="Int. J. Syst. Evol. Microbiol.">
        <title>Complete genome sequence of Corynebacterium casei LMG S-19264T (=DSM 44701T), isolated from a smear-ripened cheese.</title>
        <authorList>
            <consortium name="US DOE Joint Genome Institute (JGI-PGF)"/>
            <person name="Walter F."/>
            <person name="Albersmeier A."/>
            <person name="Kalinowski J."/>
            <person name="Ruckert C."/>
        </authorList>
    </citation>
    <scope>NUCLEOTIDE SEQUENCE</scope>
    <source>
        <strain evidence="4">CGMCC 4.5737</strain>
    </source>
</reference>
<gene>
    <name evidence="4" type="ORF">GCM10012275_59970</name>
</gene>
<dbReference type="EMBL" id="BMMK01000051">
    <property type="protein sequence ID" value="GGM81324.1"/>
    <property type="molecule type" value="Genomic_DNA"/>
</dbReference>
<dbReference type="Proteomes" id="UP000637578">
    <property type="component" value="Unassembled WGS sequence"/>
</dbReference>
<evidence type="ECO:0000313" key="5">
    <source>
        <dbReference type="Proteomes" id="UP000637578"/>
    </source>
</evidence>
<dbReference type="Pfam" id="PF13489">
    <property type="entry name" value="Methyltransf_23"/>
    <property type="match status" value="1"/>
</dbReference>
<accession>A0A8J3FXP2</accession>
<organism evidence="4 5">
    <name type="scientific">Longimycelium tulufanense</name>
    <dbReference type="NCBI Taxonomy" id="907463"/>
    <lineage>
        <taxon>Bacteria</taxon>
        <taxon>Bacillati</taxon>
        <taxon>Actinomycetota</taxon>
        <taxon>Actinomycetes</taxon>
        <taxon>Pseudonocardiales</taxon>
        <taxon>Pseudonocardiaceae</taxon>
        <taxon>Longimycelium</taxon>
    </lineage>
</organism>
<dbReference type="AlphaFoldDB" id="A0A8J3FXP2"/>
<dbReference type="PANTHER" id="PTHR43464:SF19">
    <property type="entry name" value="UBIQUINONE BIOSYNTHESIS O-METHYLTRANSFERASE, MITOCHONDRIAL"/>
    <property type="match status" value="1"/>
</dbReference>
<keyword evidence="1" id="KW-0489">Methyltransferase</keyword>
<dbReference type="SUPFAM" id="SSF53335">
    <property type="entry name" value="S-adenosyl-L-methionine-dependent methyltransferases"/>
    <property type="match status" value="1"/>
</dbReference>
<evidence type="ECO:0008006" key="6">
    <source>
        <dbReference type="Google" id="ProtNLM"/>
    </source>
</evidence>
<dbReference type="GO" id="GO:0032259">
    <property type="term" value="P:methylation"/>
    <property type="evidence" value="ECO:0007669"/>
    <property type="project" value="UniProtKB-KW"/>
</dbReference>
<keyword evidence="5" id="KW-1185">Reference proteome</keyword>
<keyword evidence="3" id="KW-0949">S-adenosyl-L-methionine</keyword>
<evidence type="ECO:0000313" key="4">
    <source>
        <dbReference type="EMBL" id="GGM81324.1"/>
    </source>
</evidence>
<protein>
    <recommendedName>
        <fullName evidence="6">Methyltransferase domain-containing protein</fullName>
    </recommendedName>
</protein>
<dbReference type="PANTHER" id="PTHR43464">
    <property type="entry name" value="METHYLTRANSFERASE"/>
    <property type="match status" value="1"/>
</dbReference>
<keyword evidence="2" id="KW-0808">Transferase</keyword>
<dbReference type="InterPro" id="IPR029063">
    <property type="entry name" value="SAM-dependent_MTases_sf"/>
</dbReference>
<sequence>MLCLQVGLAQVGRPVRRLLDVSCGGGDLLAEAARIVPEVVGVDPVAVAVAAARQRLTGGPRCRVDELSMEQLADPAGQTLGTFDLAIMHLVFGLVENPLAGLLAVADRLSEGGLFYATDLLRPAAFNADPHVAVAFRPANSDEHAYLVDQVAASFSWDELIALGQAVERCAPVRVEVRAGGLGGFDIASGQARRLVAARAQHMIPLLRRFEDDGAPEGAGPPPYEVMWHLYLRRLT</sequence>
<comment type="caution">
    <text evidence="4">The sequence shown here is derived from an EMBL/GenBank/DDBJ whole genome shotgun (WGS) entry which is preliminary data.</text>
</comment>
<reference evidence="4" key="2">
    <citation type="submission" date="2020-09" db="EMBL/GenBank/DDBJ databases">
        <authorList>
            <person name="Sun Q."/>
            <person name="Zhou Y."/>
        </authorList>
    </citation>
    <scope>NUCLEOTIDE SEQUENCE</scope>
    <source>
        <strain evidence="4">CGMCC 4.5737</strain>
    </source>
</reference>
<evidence type="ECO:0000256" key="1">
    <source>
        <dbReference type="ARBA" id="ARBA00022603"/>
    </source>
</evidence>
<name>A0A8J3FXP2_9PSEU</name>